<dbReference type="PANTHER" id="PTHR14604:SF4">
    <property type="entry name" value="F-BOX DOMAIN-CONTAINING PROTEIN"/>
    <property type="match status" value="1"/>
</dbReference>
<evidence type="ECO:0000256" key="4">
    <source>
        <dbReference type="SAM" id="MobiDB-lite"/>
    </source>
</evidence>
<dbReference type="SUPFAM" id="SSF81383">
    <property type="entry name" value="F-box domain"/>
    <property type="match status" value="1"/>
</dbReference>
<feature type="region of interest" description="Disordered" evidence="4">
    <location>
        <begin position="220"/>
        <end position="253"/>
    </location>
</feature>
<dbReference type="InterPro" id="IPR001680">
    <property type="entry name" value="WD40_rpt"/>
</dbReference>
<dbReference type="PROSITE" id="PS50082">
    <property type="entry name" value="WD_REPEATS_2"/>
    <property type="match status" value="4"/>
</dbReference>
<keyword evidence="2" id="KW-0677">Repeat</keyword>
<dbReference type="InterPro" id="IPR011047">
    <property type="entry name" value="Quinoprotein_ADH-like_sf"/>
</dbReference>
<dbReference type="InterPro" id="IPR019775">
    <property type="entry name" value="WD40_repeat_CS"/>
</dbReference>
<dbReference type="InterPro" id="IPR036047">
    <property type="entry name" value="F-box-like_dom_sf"/>
</dbReference>
<dbReference type="AlphaFoldDB" id="A0A0W0FF83"/>
<dbReference type="Pfam" id="PF12937">
    <property type="entry name" value="F-box-like"/>
    <property type="match status" value="1"/>
</dbReference>
<proteinExistence type="predicted"/>
<feature type="compositionally biased region" description="Low complexity" evidence="4">
    <location>
        <begin position="594"/>
        <end position="604"/>
    </location>
</feature>
<dbReference type="InterPro" id="IPR001810">
    <property type="entry name" value="F-box_dom"/>
</dbReference>
<dbReference type="SUPFAM" id="SSF50998">
    <property type="entry name" value="Quinoprotein alcohol dehydrogenase-like"/>
    <property type="match status" value="1"/>
</dbReference>
<evidence type="ECO:0000256" key="2">
    <source>
        <dbReference type="ARBA" id="ARBA00022737"/>
    </source>
</evidence>
<evidence type="ECO:0000256" key="3">
    <source>
        <dbReference type="PROSITE-ProRule" id="PRU00221"/>
    </source>
</evidence>
<evidence type="ECO:0000259" key="5">
    <source>
        <dbReference type="PROSITE" id="PS50181"/>
    </source>
</evidence>
<feature type="compositionally biased region" description="Polar residues" evidence="4">
    <location>
        <begin position="293"/>
        <end position="303"/>
    </location>
</feature>
<sequence length="839" mass="90629">MNQDEGYTDELELDVANTTLTPLHIWSQATANAGKMDLLAGLGSAQDCEELAYRLLASLPRSRLATIQRRIAPLLQFDVVGSLPAEVSLQIFSHLPFPSLLACSLVSHRWNSLANDQTLWKNLCRARGWVWRQPPRLPLLDQTTQHRVNEVYEDSDDEGMGDSDEEAEVEEVADSLMLTGLEAAKAELTLMHAELDSGFASMSFERAPLFNAFLRSKSTGTATASSSSSSQSEPIASSSSTRPQSNLLNTNIHKDRVSNSYPFTFRYGISDPKGKGPISPNNDSLHRHRHQRNSAPVTLGGSSNVPVHLKPNYKLLYLTHIKLQHRILTSSYRLSTLQSRNGAANQLQPDASQNTPNSHTNTIYCLQLYTYASSGKQVLFTGSRDKTIREWNLATGIVERVISGVHTSSVLSICVANGLLASAGSDRRVVVWDLGEPDSGADQLGDLSNRSAPAGPGGLKVLKVIEDHEDSVLCVRFDQERLVSCSKDRTVRTYPFPSLEPQFVLSAHRAAVNAISISSTLIVSGSGDRSIRLWDATTGALLRTFENHHSRGIASIDFRPPFVLSGSSDKHLRLFDITTLQGWSTSPDAHQHSHPPAAGASSSHNVNANALPLPLSGFRPTPLTPNASNNFFPLALPFSSVDDEDDLLAFTYPYSSSRGRSSVACQVCGSMSTVPVYGGSNGTEDAYHNVYNELASFDTTGFSANATAGGSSNNRTGTAVNFAGTGLMMIGPGGKRFVPGVGRGAFVGGGMVGGRCAMHTDLVRSVAFGEDFVLSGSYDLSIKVWDRKTGALVADLTGGHTGRIFCIGFDCTKIVSCGEDQRICIWDFSHGVDTSFIQL</sequence>
<dbReference type="PROSITE" id="PS50294">
    <property type="entry name" value="WD_REPEATS_REGION"/>
    <property type="match status" value="2"/>
</dbReference>
<evidence type="ECO:0000256" key="1">
    <source>
        <dbReference type="ARBA" id="ARBA00022574"/>
    </source>
</evidence>
<feature type="compositionally biased region" description="Polar residues" evidence="4">
    <location>
        <begin position="242"/>
        <end position="251"/>
    </location>
</feature>
<feature type="repeat" description="WD" evidence="3">
    <location>
        <begin position="505"/>
        <end position="544"/>
    </location>
</feature>
<feature type="region of interest" description="Disordered" evidence="4">
    <location>
        <begin position="271"/>
        <end position="303"/>
    </location>
</feature>
<dbReference type="EMBL" id="LATX01002020">
    <property type="protein sequence ID" value="KTB35007.1"/>
    <property type="molecule type" value="Genomic_DNA"/>
</dbReference>
<evidence type="ECO:0000313" key="7">
    <source>
        <dbReference type="Proteomes" id="UP000054988"/>
    </source>
</evidence>
<dbReference type="SMART" id="SM00256">
    <property type="entry name" value="FBOX"/>
    <property type="match status" value="1"/>
</dbReference>
<accession>A0A0W0FF83</accession>
<dbReference type="InterPro" id="IPR020472">
    <property type="entry name" value="WD40_PAC1"/>
</dbReference>
<organism evidence="6 7">
    <name type="scientific">Moniliophthora roreri</name>
    <name type="common">Frosty pod rot fungus</name>
    <name type="synonym">Monilia roreri</name>
    <dbReference type="NCBI Taxonomy" id="221103"/>
    <lineage>
        <taxon>Eukaryota</taxon>
        <taxon>Fungi</taxon>
        <taxon>Dikarya</taxon>
        <taxon>Basidiomycota</taxon>
        <taxon>Agaricomycotina</taxon>
        <taxon>Agaricomycetes</taxon>
        <taxon>Agaricomycetidae</taxon>
        <taxon>Agaricales</taxon>
        <taxon>Marasmiineae</taxon>
        <taxon>Marasmiaceae</taxon>
        <taxon>Moniliophthora</taxon>
    </lineage>
</organism>
<feature type="repeat" description="WD" evidence="3">
    <location>
        <begin position="356"/>
        <end position="401"/>
    </location>
</feature>
<evidence type="ECO:0000313" key="6">
    <source>
        <dbReference type="EMBL" id="KTB35007.1"/>
    </source>
</evidence>
<dbReference type="Proteomes" id="UP000054988">
    <property type="component" value="Unassembled WGS sequence"/>
</dbReference>
<dbReference type="CDD" id="cd00200">
    <property type="entry name" value="WD40"/>
    <property type="match status" value="1"/>
</dbReference>
<gene>
    <name evidence="6" type="ORF">WG66_12447</name>
</gene>
<dbReference type="InterPro" id="IPR015943">
    <property type="entry name" value="WD40/YVTN_repeat-like_dom_sf"/>
</dbReference>
<dbReference type="Gene3D" id="2.130.10.10">
    <property type="entry name" value="YVTN repeat-like/Quinoprotein amine dehydrogenase"/>
    <property type="match status" value="2"/>
</dbReference>
<dbReference type="InterPro" id="IPR050995">
    <property type="entry name" value="WD-F-box_domain-protein"/>
</dbReference>
<dbReference type="SMART" id="SM00320">
    <property type="entry name" value="WD40"/>
    <property type="match status" value="7"/>
</dbReference>
<name>A0A0W0FF83_MONRR</name>
<keyword evidence="1 3" id="KW-0853">WD repeat</keyword>
<feature type="region of interest" description="Disordered" evidence="4">
    <location>
        <begin position="585"/>
        <end position="604"/>
    </location>
</feature>
<dbReference type="PRINTS" id="PR00320">
    <property type="entry name" value="GPROTEINBRPT"/>
</dbReference>
<dbReference type="PANTHER" id="PTHR14604">
    <property type="entry name" value="WD40 REPEAT PF20"/>
    <property type="match status" value="1"/>
</dbReference>
<feature type="repeat" description="WD" evidence="3">
    <location>
        <begin position="756"/>
        <end position="795"/>
    </location>
</feature>
<feature type="compositionally biased region" description="Low complexity" evidence="4">
    <location>
        <begin position="220"/>
        <end position="241"/>
    </location>
</feature>
<reference evidence="6 7" key="1">
    <citation type="submission" date="2015-12" db="EMBL/GenBank/DDBJ databases">
        <title>Draft genome sequence of Moniliophthora roreri, the causal agent of frosty pod rot of cacao.</title>
        <authorList>
            <person name="Aime M.C."/>
            <person name="Diaz-Valderrama J.R."/>
            <person name="Kijpornyongpan T."/>
            <person name="Phillips-Mora W."/>
        </authorList>
    </citation>
    <scope>NUCLEOTIDE SEQUENCE [LARGE SCALE GENOMIC DNA]</scope>
    <source>
        <strain evidence="6 7">MCA 2952</strain>
    </source>
</reference>
<comment type="caution">
    <text evidence="6">The sequence shown here is derived from an EMBL/GenBank/DDBJ whole genome shotgun (WGS) entry which is preliminary data.</text>
</comment>
<feature type="domain" description="F-box" evidence="5">
    <location>
        <begin position="77"/>
        <end position="123"/>
    </location>
</feature>
<feature type="repeat" description="WD" evidence="3">
    <location>
        <begin position="403"/>
        <end position="434"/>
    </location>
</feature>
<dbReference type="Gene3D" id="1.20.1280.50">
    <property type="match status" value="1"/>
</dbReference>
<protein>
    <submittedName>
        <fullName evidence="6">Putative F-box/WD repeat-containing protein 11</fullName>
    </submittedName>
</protein>
<dbReference type="Pfam" id="PF00400">
    <property type="entry name" value="WD40"/>
    <property type="match status" value="7"/>
</dbReference>
<dbReference type="PROSITE" id="PS00678">
    <property type="entry name" value="WD_REPEATS_1"/>
    <property type="match status" value="3"/>
</dbReference>
<dbReference type="PROSITE" id="PS50181">
    <property type="entry name" value="FBOX"/>
    <property type="match status" value="1"/>
</dbReference>
<dbReference type="eggNOG" id="KOG0281">
    <property type="taxonomic scope" value="Eukaryota"/>
</dbReference>